<sequence length="177" mass="19447">RDKTCYSRIFETSKPSSTCPLFQDTDDAALAIAIVTQRSRGSHRHHLNRPSPPYGSTIHLSLLFLVAALMTQLASYACPTLRSTMISDRRFASFSILTLTCCVMETGTRQDGCMVSIDRGFSALDIYIVLLFFSVSAHVNIDTAATISFIAPQGVVTQTDSRTFLSNTQHIPEGDYG</sequence>
<evidence type="ECO:0000256" key="1">
    <source>
        <dbReference type="SAM" id="Phobius"/>
    </source>
</evidence>
<keyword evidence="1" id="KW-0472">Membrane</keyword>
<proteinExistence type="predicted"/>
<evidence type="ECO:0000313" key="2">
    <source>
        <dbReference type="EMBL" id="PPR03295.1"/>
    </source>
</evidence>
<keyword evidence="1" id="KW-1133">Transmembrane helix</keyword>
<gene>
    <name evidence="2" type="ORF">CVT26_008125</name>
</gene>
<dbReference type="AlphaFoldDB" id="A0A409YJW6"/>
<dbReference type="Proteomes" id="UP000284706">
    <property type="component" value="Unassembled WGS sequence"/>
</dbReference>
<keyword evidence="3" id="KW-1185">Reference proteome</keyword>
<dbReference type="InParanoid" id="A0A409YJW6"/>
<dbReference type="EMBL" id="NHYE01000751">
    <property type="protein sequence ID" value="PPR03295.1"/>
    <property type="molecule type" value="Genomic_DNA"/>
</dbReference>
<organism evidence="2 3">
    <name type="scientific">Gymnopilus dilepis</name>
    <dbReference type="NCBI Taxonomy" id="231916"/>
    <lineage>
        <taxon>Eukaryota</taxon>
        <taxon>Fungi</taxon>
        <taxon>Dikarya</taxon>
        <taxon>Basidiomycota</taxon>
        <taxon>Agaricomycotina</taxon>
        <taxon>Agaricomycetes</taxon>
        <taxon>Agaricomycetidae</taxon>
        <taxon>Agaricales</taxon>
        <taxon>Agaricineae</taxon>
        <taxon>Hymenogastraceae</taxon>
        <taxon>Gymnopilus</taxon>
    </lineage>
</organism>
<feature type="non-terminal residue" evidence="2">
    <location>
        <position position="1"/>
    </location>
</feature>
<feature type="transmembrane region" description="Helical" evidence="1">
    <location>
        <begin position="120"/>
        <end position="141"/>
    </location>
</feature>
<reference evidence="2 3" key="1">
    <citation type="journal article" date="2018" name="Evol. Lett.">
        <title>Horizontal gene cluster transfer increased hallucinogenic mushroom diversity.</title>
        <authorList>
            <person name="Reynolds H.T."/>
            <person name="Vijayakumar V."/>
            <person name="Gluck-Thaler E."/>
            <person name="Korotkin H.B."/>
            <person name="Matheny P.B."/>
            <person name="Slot J.C."/>
        </authorList>
    </citation>
    <scope>NUCLEOTIDE SEQUENCE [LARGE SCALE GENOMIC DNA]</scope>
    <source>
        <strain evidence="2 3">SRW20</strain>
    </source>
</reference>
<accession>A0A409YJW6</accession>
<feature type="transmembrane region" description="Helical" evidence="1">
    <location>
        <begin position="58"/>
        <end position="79"/>
    </location>
</feature>
<name>A0A409YJW6_9AGAR</name>
<keyword evidence="1" id="KW-0812">Transmembrane</keyword>
<evidence type="ECO:0000313" key="3">
    <source>
        <dbReference type="Proteomes" id="UP000284706"/>
    </source>
</evidence>
<protein>
    <submittedName>
        <fullName evidence="2">Uncharacterized protein</fullName>
    </submittedName>
</protein>
<comment type="caution">
    <text evidence="2">The sequence shown here is derived from an EMBL/GenBank/DDBJ whole genome shotgun (WGS) entry which is preliminary data.</text>
</comment>
<feature type="transmembrane region" description="Helical" evidence="1">
    <location>
        <begin position="91"/>
        <end position="108"/>
    </location>
</feature>